<keyword evidence="8" id="KW-0812">Transmembrane</keyword>
<dbReference type="PROSITE" id="PS00107">
    <property type="entry name" value="PROTEIN_KINASE_ATP"/>
    <property type="match status" value="1"/>
</dbReference>
<dbReference type="AlphaFoldDB" id="A0A199UHS5"/>
<evidence type="ECO:0000313" key="10">
    <source>
        <dbReference type="EMBL" id="OAY64442.1"/>
    </source>
</evidence>
<protein>
    <submittedName>
        <fullName evidence="10">Putative receptor-like protein kinase</fullName>
    </submittedName>
</protein>
<name>A0A199UHS5_ANACO</name>
<evidence type="ECO:0000256" key="8">
    <source>
        <dbReference type="SAM" id="Phobius"/>
    </source>
</evidence>
<reference evidence="10 11" key="1">
    <citation type="journal article" date="2016" name="DNA Res.">
        <title>The draft genome of MD-2 pineapple using hybrid error correction of long reads.</title>
        <authorList>
            <person name="Redwan R.M."/>
            <person name="Saidin A."/>
            <person name="Kumar S.V."/>
        </authorList>
    </citation>
    <scope>NUCLEOTIDE SEQUENCE [LARGE SCALE GENOMIC DNA]</scope>
    <source>
        <strain evidence="11">cv. MD2</strain>
        <tissue evidence="10">Leaf</tissue>
    </source>
</reference>
<feature type="binding site" evidence="6">
    <location>
        <position position="120"/>
    </location>
    <ligand>
        <name>ATP</name>
        <dbReference type="ChEBI" id="CHEBI:30616"/>
    </ligand>
</feature>
<dbReference type="FunFam" id="1.10.510.10:FF:000780">
    <property type="entry name" value="Receptor-like serine/threonine-protein kinase At4g25390"/>
    <property type="match status" value="1"/>
</dbReference>
<dbReference type="STRING" id="4615.A0A199UHS5"/>
<organism evidence="10 11">
    <name type="scientific">Ananas comosus</name>
    <name type="common">Pineapple</name>
    <name type="synonym">Ananas ananas</name>
    <dbReference type="NCBI Taxonomy" id="4615"/>
    <lineage>
        <taxon>Eukaryota</taxon>
        <taxon>Viridiplantae</taxon>
        <taxon>Streptophyta</taxon>
        <taxon>Embryophyta</taxon>
        <taxon>Tracheophyta</taxon>
        <taxon>Spermatophyta</taxon>
        <taxon>Magnoliopsida</taxon>
        <taxon>Liliopsida</taxon>
        <taxon>Poales</taxon>
        <taxon>Bromeliaceae</taxon>
        <taxon>Bromelioideae</taxon>
        <taxon>Ananas</taxon>
    </lineage>
</organism>
<dbReference type="PANTHER" id="PTHR46821">
    <property type="entry name" value="OS07G0586332 PROTEIN"/>
    <property type="match status" value="1"/>
</dbReference>
<feature type="compositionally biased region" description="Low complexity" evidence="7">
    <location>
        <begin position="276"/>
        <end position="287"/>
    </location>
</feature>
<dbReference type="InterPro" id="IPR011009">
    <property type="entry name" value="Kinase-like_dom_sf"/>
</dbReference>
<dbReference type="Gene3D" id="1.10.510.10">
    <property type="entry name" value="Transferase(Phosphotransferase) domain 1"/>
    <property type="match status" value="2"/>
</dbReference>
<evidence type="ECO:0000256" key="6">
    <source>
        <dbReference type="PROSITE-ProRule" id="PRU10141"/>
    </source>
</evidence>
<dbReference type="Pfam" id="PF07714">
    <property type="entry name" value="PK_Tyr_Ser-Thr"/>
    <property type="match status" value="1"/>
</dbReference>
<evidence type="ECO:0000259" key="9">
    <source>
        <dbReference type="PROSITE" id="PS50011"/>
    </source>
</evidence>
<dbReference type="Proteomes" id="UP000092600">
    <property type="component" value="Unassembled WGS sequence"/>
</dbReference>
<dbReference type="InterPro" id="IPR017441">
    <property type="entry name" value="Protein_kinase_ATP_BS"/>
</dbReference>
<dbReference type="GO" id="GO:0004674">
    <property type="term" value="F:protein serine/threonine kinase activity"/>
    <property type="evidence" value="ECO:0007669"/>
    <property type="project" value="UniProtKB-KW"/>
</dbReference>
<dbReference type="InterPro" id="IPR044576">
    <property type="entry name" value="At4g25390-like"/>
</dbReference>
<feature type="compositionally biased region" description="Basic and acidic residues" evidence="7">
    <location>
        <begin position="340"/>
        <end position="379"/>
    </location>
</feature>
<keyword evidence="8" id="KW-1133">Transmembrane helix</keyword>
<dbReference type="EMBL" id="LSRQ01007888">
    <property type="protein sequence ID" value="OAY64442.1"/>
    <property type="molecule type" value="Genomic_DNA"/>
</dbReference>
<evidence type="ECO:0000256" key="3">
    <source>
        <dbReference type="ARBA" id="ARBA00022741"/>
    </source>
</evidence>
<keyword evidence="8" id="KW-0472">Membrane</keyword>
<dbReference type="InterPro" id="IPR008271">
    <property type="entry name" value="Ser/Thr_kinase_AS"/>
</dbReference>
<dbReference type="SMART" id="SM00220">
    <property type="entry name" value="S_TKc"/>
    <property type="match status" value="1"/>
</dbReference>
<evidence type="ECO:0000256" key="2">
    <source>
        <dbReference type="ARBA" id="ARBA00022679"/>
    </source>
</evidence>
<keyword evidence="5 6" id="KW-0067">ATP-binding</keyword>
<evidence type="ECO:0000256" key="1">
    <source>
        <dbReference type="ARBA" id="ARBA00022527"/>
    </source>
</evidence>
<evidence type="ECO:0000313" key="11">
    <source>
        <dbReference type="Proteomes" id="UP000092600"/>
    </source>
</evidence>
<feature type="transmembrane region" description="Helical" evidence="8">
    <location>
        <begin position="20"/>
        <end position="50"/>
    </location>
</feature>
<dbReference type="PANTHER" id="PTHR46821:SF4">
    <property type="entry name" value="OS08G0275200 PROTEIN"/>
    <property type="match status" value="1"/>
</dbReference>
<evidence type="ECO:0000256" key="4">
    <source>
        <dbReference type="ARBA" id="ARBA00022777"/>
    </source>
</evidence>
<feature type="region of interest" description="Disordered" evidence="7">
    <location>
        <begin position="267"/>
        <end position="300"/>
    </location>
</feature>
<feature type="region of interest" description="Disordered" evidence="7">
    <location>
        <begin position="327"/>
        <end position="402"/>
    </location>
</feature>
<keyword evidence="3 6" id="KW-0547">Nucleotide-binding</keyword>
<dbReference type="GO" id="GO:0005524">
    <property type="term" value="F:ATP binding"/>
    <property type="evidence" value="ECO:0007669"/>
    <property type="project" value="UniProtKB-UniRule"/>
</dbReference>
<dbReference type="Pfam" id="PF00069">
    <property type="entry name" value="Pkinase"/>
    <property type="match status" value="1"/>
</dbReference>
<dbReference type="InterPro" id="IPR001245">
    <property type="entry name" value="Ser-Thr/Tyr_kinase_cat_dom"/>
</dbReference>
<sequence length="653" mass="72974">MARLLSPSPAPPPLPHHSHHHFLFIIILVVSAAVLLLLLLSVPFFFFFLLRRRRPLQTLPVSPPPHLRRFSFRRLRRATASFHPSRSLGRGASASVFLALPPKHSSFDDDDDERSPLAVKLFPFSAPPHAELRLLSSLPPSPFLLPLLGHSLSSSPRRPHLLVFPFMPRGSLQDALFRPGDDPDLDWPRRFAVILDVARALAVLHLDLDPPVVHGDLKPSNVLLGPDFHAKLADFGLARFKTPHAQAHSHSHAHSHADLLSQELGPSQELFPSTHPPSSSGFGASPAPKDPPLGDHSRELGGQDWWWKQEESGELDSRDCVAEWIGSQIAGPAPQNPVWDDERPSRRSRSRSPEKRFELGSSSRRAEKLESGEAPPPERKKQKKMASAAVDDGGCGGEKNNNRKMREWWKEEYFAEISNNGERNRKRSKWFRSISTNRAAAAAAANGEENHHRSDGKRCGFESNFDISFRKGWKSKKRSKSAGSDFDFFSGDLFSRELSSTTSMRGTVCYAAPEYGASTHLTEKVDIYSFGVLVLVILSGRRPLHVLSSPMKLEKANLISWCRQLARHGNVLEIMDEKLKGEYDKEQATLCIHLALLCLNKMPELRPDGGEIVQILKGEMDLPVAPVLDFSPSPCAQTYSRARRKPTTDEQYQ</sequence>
<keyword evidence="2" id="KW-0808">Transferase</keyword>
<keyword evidence="4 10" id="KW-0418">Kinase</keyword>
<proteinExistence type="predicted"/>
<feature type="domain" description="Protein kinase" evidence="9">
    <location>
        <begin position="82"/>
        <end position="628"/>
    </location>
</feature>
<keyword evidence="1" id="KW-0723">Serine/threonine-protein kinase</keyword>
<dbReference type="PROSITE" id="PS00108">
    <property type="entry name" value="PROTEIN_KINASE_ST"/>
    <property type="match status" value="1"/>
</dbReference>
<keyword evidence="10" id="KW-0675">Receptor</keyword>
<comment type="caution">
    <text evidence="10">The sequence shown here is derived from an EMBL/GenBank/DDBJ whole genome shotgun (WGS) entry which is preliminary data.</text>
</comment>
<evidence type="ECO:0000256" key="5">
    <source>
        <dbReference type="ARBA" id="ARBA00022840"/>
    </source>
</evidence>
<evidence type="ECO:0000256" key="7">
    <source>
        <dbReference type="SAM" id="MobiDB-lite"/>
    </source>
</evidence>
<dbReference type="SUPFAM" id="SSF56112">
    <property type="entry name" value="Protein kinase-like (PK-like)"/>
    <property type="match status" value="1"/>
</dbReference>
<dbReference type="PROSITE" id="PS50011">
    <property type="entry name" value="PROTEIN_KINASE_DOM"/>
    <property type="match status" value="1"/>
</dbReference>
<dbReference type="InterPro" id="IPR000719">
    <property type="entry name" value="Prot_kinase_dom"/>
</dbReference>
<accession>A0A199UHS5</accession>
<gene>
    <name evidence="10" type="ORF">ACMD2_04375</name>
</gene>